<dbReference type="Proteomes" id="UP000242450">
    <property type="component" value="Chromosome 5"/>
</dbReference>
<feature type="region of interest" description="Disordered" evidence="1">
    <location>
        <begin position="1"/>
        <end position="80"/>
    </location>
</feature>
<dbReference type="AlphaFoldDB" id="A0A212D8N5"/>
<feature type="compositionally biased region" description="Basic and acidic residues" evidence="1">
    <location>
        <begin position="35"/>
        <end position="52"/>
    </location>
</feature>
<comment type="caution">
    <text evidence="2">The sequence shown here is derived from an EMBL/GenBank/DDBJ whole genome shotgun (WGS) entry which is preliminary data.</text>
</comment>
<accession>A0A212D8N5</accession>
<name>A0A212D8N5_CEREH</name>
<dbReference type="EMBL" id="MKHE01000005">
    <property type="protein sequence ID" value="OWK14600.1"/>
    <property type="molecule type" value="Genomic_DNA"/>
</dbReference>
<evidence type="ECO:0000313" key="3">
    <source>
        <dbReference type="Proteomes" id="UP000242450"/>
    </source>
</evidence>
<feature type="compositionally biased region" description="Low complexity" evidence="1">
    <location>
        <begin position="1"/>
        <end position="29"/>
    </location>
</feature>
<keyword evidence="3" id="KW-1185">Reference proteome</keyword>
<evidence type="ECO:0000313" key="2">
    <source>
        <dbReference type="EMBL" id="OWK14600.1"/>
    </source>
</evidence>
<sequence length="80" mass="8639">MGRPRSSSTRRATSIVSSRSKSPSLSRTGSGLGRKRGEGEGRERPEANKEQQRPPCAPPGERLRLPAPLAQTWRAASKAT</sequence>
<protein>
    <submittedName>
        <fullName evidence="2">Uncharacterized protein</fullName>
    </submittedName>
</protein>
<reference evidence="2 3" key="1">
    <citation type="journal article" date="2018" name="Mol. Genet. Genomics">
        <title>The red deer Cervus elaphus genome CerEla1.0: sequencing, annotating, genes, and chromosomes.</title>
        <authorList>
            <person name="Bana N.A."/>
            <person name="Nyiri A."/>
            <person name="Nagy J."/>
            <person name="Frank K."/>
            <person name="Nagy T."/>
            <person name="Steger V."/>
            <person name="Schiller M."/>
            <person name="Lakatos P."/>
            <person name="Sugar L."/>
            <person name="Horn P."/>
            <person name="Barta E."/>
            <person name="Orosz L."/>
        </authorList>
    </citation>
    <scope>NUCLEOTIDE SEQUENCE [LARGE SCALE GENOMIC DNA]</scope>
    <source>
        <strain evidence="2">Hungarian</strain>
    </source>
</reference>
<evidence type="ECO:0000256" key="1">
    <source>
        <dbReference type="SAM" id="MobiDB-lite"/>
    </source>
</evidence>
<proteinExistence type="predicted"/>
<organism evidence="2 3">
    <name type="scientific">Cervus elaphus hippelaphus</name>
    <name type="common">European red deer</name>
    <dbReference type="NCBI Taxonomy" id="46360"/>
    <lineage>
        <taxon>Eukaryota</taxon>
        <taxon>Metazoa</taxon>
        <taxon>Chordata</taxon>
        <taxon>Craniata</taxon>
        <taxon>Vertebrata</taxon>
        <taxon>Euteleostomi</taxon>
        <taxon>Mammalia</taxon>
        <taxon>Eutheria</taxon>
        <taxon>Laurasiatheria</taxon>
        <taxon>Artiodactyla</taxon>
        <taxon>Ruminantia</taxon>
        <taxon>Pecora</taxon>
        <taxon>Cervidae</taxon>
        <taxon>Cervinae</taxon>
        <taxon>Cervus</taxon>
    </lineage>
</organism>
<gene>
    <name evidence="2" type="ORF">Celaphus_00001343</name>
</gene>